<dbReference type="EMBL" id="JDST02000075">
    <property type="protein sequence ID" value="KFB75740.1"/>
    <property type="molecule type" value="Genomic_DNA"/>
</dbReference>
<gene>
    <name evidence="1" type="ORF">AW06_003207</name>
</gene>
<dbReference type="Proteomes" id="UP000021315">
    <property type="component" value="Unassembled WGS sequence"/>
</dbReference>
<name>A0A080M5H7_9PROT</name>
<evidence type="ECO:0000313" key="2">
    <source>
        <dbReference type="Proteomes" id="UP000021315"/>
    </source>
</evidence>
<organism evidence="1 2">
    <name type="scientific">Candidatus Accumulibacter cognatus</name>
    <dbReference type="NCBI Taxonomy" id="2954383"/>
    <lineage>
        <taxon>Bacteria</taxon>
        <taxon>Pseudomonadati</taxon>
        <taxon>Pseudomonadota</taxon>
        <taxon>Betaproteobacteria</taxon>
        <taxon>Candidatus Accumulibacter</taxon>
    </lineage>
</organism>
<evidence type="ECO:0000313" key="1">
    <source>
        <dbReference type="EMBL" id="KFB75740.1"/>
    </source>
</evidence>
<reference evidence="1" key="1">
    <citation type="submission" date="2014-02" db="EMBL/GenBank/DDBJ databases">
        <title>Expanding our view of genomic diversity in Candidatus Accumulibacter clades.</title>
        <authorList>
            <person name="Skennerton C.T."/>
            <person name="Barr J.J."/>
            <person name="Slater F.R."/>
            <person name="Bond P.L."/>
            <person name="Tyson G.W."/>
        </authorList>
    </citation>
    <scope>NUCLEOTIDE SEQUENCE [LARGE SCALE GENOMIC DNA]</scope>
</reference>
<accession>A0A080M5H7</accession>
<protein>
    <submittedName>
        <fullName evidence="1">Uncharacterized protein</fullName>
    </submittedName>
</protein>
<sequence>MRFPAAVGLVALRHCRGAGRLHSLAAPPDSAITCVAGSGARQALGPRPQRRPGPLQQARLIGIDASHQAALPPKQSGNTKPPISIGIWFGTPTVSLVSALRAR</sequence>
<dbReference type="STRING" id="1453999.AW06_003207"/>
<comment type="caution">
    <text evidence="1">The sequence shown here is derived from an EMBL/GenBank/DDBJ whole genome shotgun (WGS) entry which is preliminary data.</text>
</comment>
<dbReference type="AlphaFoldDB" id="A0A080M5H7"/>
<keyword evidence="2" id="KW-1185">Reference proteome</keyword>
<proteinExistence type="predicted"/>